<gene>
    <name evidence="3" type="ORF">GCM10025759_07060</name>
</gene>
<dbReference type="PANTHER" id="PTHR43194:SF5">
    <property type="entry name" value="PIMELOYL-[ACYL-CARRIER PROTEIN] METHYL ESTER ESTERASE"/>
    <property type="match status" value="1"/>
</dbReference>
<dbReference type="InterPro" id="IPR029058">
    <property type="entry name" value="AB_hydrolase_fold"/>
</dbReference>
<keyword evidence="4" id="KW-1185">Reference proteome</keyword>
<dbReference type="PANTHER" id="PTHR43194">
    <property type="entry name" value="HYDROLASE ALPHA/BETA FOLD FAMILY"/>
    <property type="match status" value="1"/>
</dbReference>
<dbReference type="GO" id="GO:0016787">
    <property type="term" value="F:hydrolase activity"/>
    <property type="evidence" value="ECO:0007669"/>
    <property type="project" value="UniProtKB-KW"/>
</dbReference>
<sequence>MIRKSLFRLTGYAMFAVLLLSGRAFAAPQEFNGLQVEVIGKGRPVVMIPGLNSGADTWRETCAALQADRVQCHLVQLPGFAGLPAAKDASRDAWLADMRDRVLAYIEARRLRNPVVMGHSLGGELGMQIAIAKPELLDRLVVVDSLPFFPAATNPAATPDATRPMADGMRRQMLAQDSAAYRAGTVAAVKGMAQAPERIETLVRWGEASDRTTTAQAMYELMTIDLRPQLSTIRTPTLVLGAWAGYAQYGATRESTEAIFKREYANLPGAKIALSDAGLHFLMWDDPKWLQAQVRGFIDAAPQAGM</sequence>
<feature type="chain" id="PRO_5045668096" evidence="1">
    <location>
        <begin position="27"/>
        <end position="306"/>
    </location>
</feature>
<feature type="domain" description="AB hydrolase-1" evidence="2">
    <location>
        <begin position="45"/>
        <end position="289"/>
    </location>
</feature>
<protein>
    <submittedName>
        <fullName evidence="3">Alpha/beta hydrolase</fullName>
    </submittedName>
</protein>
<dbReference type="Proteomes" id="UP001501083">
    <property type="component" value="Unassembled WGS sequence"/>
</dbReference>
<accession>A0ABP9L4V9</accession>
<name>A0ABP9L4V9_9GAMM</name>
<feature type="signal peptide" evidence="1">
    <location>
        <begin position="1"/>
        <end position="26"/>
    </location>
</feature>
<organism evidence="3 4">
    <name type="scientific">Lysobacter panacisoli</name>
    <dbReference type="NCBI Taxonomy" id="1255263"/>
    <lineage>
        <taxon>Bacteria</taxon>
        <taxon>Pseudomonadati</taxon>
        <taxon>Pseudomonadota</taxon>
        <taxon>Gammaproteobacteria</taxon>
        <taxon>Lysobacterales</taxon>
        <taxon>Lysobacteraceae</taxon>
        <taxon>Lysobacter</taxon>
    </lineage>
</organism>
<dbReference type="Gene3D" id="3.40.50.1820">
    <property type="entry name" value="alpha/beta hydrolase"/>
    <property type="match status" value="1"/>
</dbReference>
<evidence type="ECO:0000256" key="1">
    <source>
        <dbReference type="SAM" id="SignalP"/>
    </source>
</evidence>
<dbReference type="InterPro" id="IPR050228">
    <property type="entry name" value="Carboxylesterase_BioH"/>
</dbReference>
<dbReference type="Pfam" id="PF12697">
    <property type="entry name" value="Abhydrolase_6"/>
    <property type="match status" value="1"/>
</dbReference>
<dbReference type="EMBL" id="BAABKY010000001">
    <property type="protein sequence ID" value="GAA5069819.1"/>
    <property type="molecule type" value="Genomic_DNA"/>
</dbReference>
<comment type="caution">
    <text evidence="3">The sequence shown here is derived from an EMBL/GenBank/DDBJ whole genome shotgun (WGS) entry which is preliminary data.</text>
</comment>
<evidence type="ECO:0000313" key="3">
    <source>
        <dbReference type="EMBL" id="GAA5069819.1"/>
    </source>
</evidence>
<keyword evidence="3" id="KW-0378">Hydrolase</keyword>
<dbReference type="SUPFAM" id="SSF53474">
    <property type="entry name" value="alpha/beta-Hydrolases"/>
    <property type="match status" value="1"/>
</dbReference>
<dbReference type="InterPro" id="IPR000073">
    <property type="entry name" value="AB_hydrolase_1"/>
</dbReference>
<evidence type="ECO:0000313" key="4">
    <source>
        <dbReference type="Proteomes" id="UP001501083"/>
    </source>
</evidence>
<reference evidence="4" key="1">
    <citation type="journal article" date="2019" name="Int. J. Syst. Evol. Microbiol.">
        <title>The Global Catalogue of Microorganisms (GCM) 10K type strain sequencing project: providing services to taxonomists for standard genome sequencing and annotation.</title>
        <authorList>
            <consortium name="The Broad Institute Genomics Platform"/>
            <consortium name="The Broad Institute Genome Sequencing Center for Infectious Disease"/>
            <person name="Wu L."/>
            <person name="Ma J."/>
        </authorList>
    </citation>
    <scope>NUCLEOTIDE SEQUENCE [LARGE SCALE GENOMIC DNA]</scope>
    <source>
        <strain evidence="4">JCM 19212</strain>
    </source>
</reference>
<keyword evidence="1" id="KW-0732">Signal</keyword>
<proteinExistence type="predicted"/>
<evidence type="ECO:0000259" key="2">
    <source>
        <dbReference type="Pfam" id="PF12697"/>
    </source>
</evidence>